<evidence type="ECO:0000256" key="4">
    <source>
        <dbReference type="ARBA" id="ARBA00022679"/>
    </source>
</evidence>
<proteinExistence type="inferred from homology"/>
<reference evidence="9" key="1">
    <citation type="submission" date="2016-10" db="EMBL/GenBank/DDBJ databases">
        <authorList>
            <person name="Varghese N."/>
            <person name="Submissions S."/>
        </authorList>
    </citation>
    <scope>NUCLEOTIDE SEQUENCE [LARGE SCALE GENOMIC DNA]</scope>
    <source>
        <strain evidence="9">DSM 1565</strain>
    </source>
</reference>
<evidence type="ECO:0000256" key="5">
    <source>
        <dbReference type="ARBA" id="ARBA00022691"/>
    </source>
</evidence>
<accession>A0A1I7NTF5</accession>
<dbReference type="InterPro" id="IPR014776">
    <property type="entry name" value="4pyrrole_Mease_sub2"/>
</dbReference>
<dbReference type="STRING" id="51670.SAMN04488557_3402"/>
<dbReference type="PIRSF" id="PIRSF005917">
    <property type="entry name" value="MTase_YraL"/>
    <property type="match status" value="1"/>
</dbReference>
<evidence type="ECO:0000259" key="7">
    <source>
        <dbReference type="Pfam" id="PF00590"/>
    </source>
</evidence>
<dbReference type="FunFam" id="3.40.1010.10:FF:000007">
    <property type="entry name" value="Ribosomal RNA small subunit methyltransferase I"/>
    <property type="match status" value="1"/>
</dbReference>
<dbReference type="Pfam" id="PF00590">
    <property type="entry name" value="TP_methylase"/>
    <property type="match status" value="1"/>
</dbReference>
<dbReference type="InterPro" id="IPR035996">
    <property type="entry name" value="4pyrrol_Methylase_sf"/>
</dbReference>
<dbReference type="RefSeq" id="WP_092869172.1">
    <property type="nucleotide sequence ID" value="NZ_FPCH01000003.1"/>
</dbReference>
<dbReference type="SUPFAM" id="SSF53790">
    <property type="entry name" value="Tetrapyrrole methylase"/>
    <property type="match status" value="1"/>
</dbReference>
<dbReference type="InterPro" id="IPR014777">
    <property type="entry name" value="4pyrrole_Mease_sub1"/>
</dbReference>
<dbReference type="OrthoDB" id="9809084at2"/>
<keyword evidence="3 6" id="KW-0489">Methyltransferase</keyword>
<dbReference type="EC" id="2.1.1.198" evidence="6"/>
<comment type="function">
    <text evidence="6">Catalyzes the 2'-O-methylation of the ribose of cytidine 1402 (C1402) in 16S rRNA.</text>
</comment>
<evidence type="ECO:0000256" key="1">
    <source>
        <dbReference type="ARBA" id="ARBA00022490"/>
    </source>
</evidence>
<keyword evidence="5 6" id="KW-0949">S-adenosyl-L-methionine</keyword>
<evidence type="ECO:0000256" key="6">
    <source>
        <dbReference type="HAMAP-Rule" id="MF_01877"/>
    </source>
</evidence>
<comment type="similarity">
    <text evidence="6">Belongs to the methyltransferase superfamily. RsmI family.</text>
</comment>
<evidence type="ECO:0000256" key="3">
    <source>
        <dbReference type="ARBA" id="ARBA00022603"/>
    </source>
</evidence>
<evidence type="ECO:0000313" key="8">
    <source>
        <dbReference type="EMBL" id="SFV37915.1"/>
    </source>
</evidence>
<comment type="catalytic activity">
    <reaction evidence="6">
        <text>cytidine(1402) in 16S rRNA + S-adenosyl-L-methionine = 2'-O-methylcytidine(1402) in 16S rRNA + S-adenosyl-L-homocysteine + H(+)</text>
        <dbReference type="Rhea" id="RHEA:42924"/>
        <dbReference type="Rhea" id="RHEA-COMP:10285"/>
        <dbReference type="Rhea" id="RHEA-COMP:10286"/>
        <dbReference type="ChEBI" id="CHEBI:15378"/>
        <dbReference type="ChEBI" id="CHEBI:57856"/>
        <dbReference type="ChEBI" id="CHEBI:59789"/>
        <dbReference type="ChEBI" id="CHEBI:74495"/>
        <dbReference type="ChEBI" id="CHEBI:82748"/>
        <dbReference type="EC" id="2.1.1.198"/>
    </reaction>
</comment>
<gene>
    <name evidence="6" type="primary">rsmI</name>
    <name evidence="8" type="ORF">SAMN04488557_3402</name>
</gene>
<dbReference type="EMBL" id="FPCH01000003">
    <property type="protein sequence ID" value="SFV37915.1"/>
    <property type="molecule type" value="Genomic_DNA"/>
</dbReference>
<dbReference type="AlphaFoldDB" id="A0A1I7NTF5"/>
<dbReference type="FunFam" id="3.30.950.10:FF:000002">
    <property type="entry name" value="Ribosomal RNA small subunit methyltransferase I"/>
    <property type="match status" value="1"/>
</dbReference>
<keyword evidence="2 6" id="KW-0698">rRNA processing</keyword>
<dbReference type="PROSITE" id="PS01296">
    <property type="entry name" value="RSMI"/>
    <property type="match status" value="1"/>
</dbReference>
<feature type="domain" description="Tetrapyrrole methylase" evidence="7">
    <location>
        <begin position="40"/>
        <end position="239"/>
    </location>
</feature>
<sequence>MSDDQRSLQSELEAVPGSRPAARAQDAIARLLSEPLAPGLYLVATPIGNLGDITLRALGVLARADVIYCEDTRHSAKLLQHYSITARTRPFHDHNEDREIDRAIADLESGKRIAVISDAGTPLLSDPGFKLVRAAAAAGVAVVPVPGPSALLAALTASGLPTDAFFFAGFLPAKQAARRTRLSELSPIPGSLVFYEAPHRVAETLADMAGLLGDRQAVVARELTKMHEEIGRGSLAELADAATEDLKGEVVIVVGPQQAQAVSDETLGARLADALAVMSLKDAARALADEFGVPKARVYGLGIKAKGGR</sequence>
<protein>
    <recommendedName>
        <fullName evidence="6">Ribosomal RNA small subunit methyltransferase I</fullName>
        <ecNumber evidence="6">2.1.1.198</ecNumber>
    </recommendedName>
    <alternativeName>
        <fullName evidence="6">16S rRNA 2'-O-ribose C1402 methyltransferase</fullName>
    </alternativeName>
    <alternativeName>
        <fullName evidence="6">rRNA (cytidine-2'-O-)-methyltransferase RsmI</fullName>
    </alternativeName>
</protein>
<dbReference type="Gene3D" id="3.30.950.10">
    <property type="entry name" value="Methyltransferase, Cobalt-precorrin-4 Transmethylase, Domain 2"/>
    <property type="match status" value="1"/>
</dbReference>
<dbReference type="NCBIfam" id="TIGR00096">
    <property type="entry name" value="16S rRNA (cytidine(1402)-2'-O)-methyltransferase"/>
    <property type="match status" value="1"/>
</dbReference>
<dbReference type="InterPro" id="IPR008189">
    <property type="entry name" value="rRNA_ssu_MeTfrase_I"/>
</dbReference>
<dbReference type="Gene3D" id="3.40.1010.10">
    <property type="entry name" value="Cobalt-precorrin-4 Transmethylase, Domain 1"/>
    <property type="match status" value="1"/>
</dbReference>
<dbReference type="CDD" id="cd11648">
    <property type="entry name" value="RsmI"/>
    <property type="match status" value="1"/>
</dbReference>
<keyword evidence="4 6" id="KW-0808">Transferase</keyword>
<keyword evidence="1 6" id="KW-0963">Cytoplasm</keyword>
<dbReference type="GO" id="GO:0070677">
    <property type="term" value="F:rRNA (cytosine-2'-O-)-methyltransferase activity"/>
    <property type="evidence" value="ECO:0007669"/>
    <property type="project" value="UniProtKB-UniRule"/>
</dbReference>
<dbReference type="InterPro" id="IPR018063">
    <property type="entry name" value="SAM_MeTrfase_RsmI_CS"/>
</dbReference>
<comment type="subcellular location">
    <subcellularLocation>
        <location evidence="6">Cytoplasm</location>
    </subcellularLocation>
</comment>
<dbReference type="PANTHER" id="PTHR46111:SF1">
    <property type="entry name" value="RIBOSOMAL RNA SMALL SUBUNIT METHYLTRANSFERASE I"/>
    <property type="match status" value="1"/>
</dbReference>
<dbReference type="PANTHER" id="PTHR46111">
    <property type="entry name" value="RIBOSOMAL RNA SMALL SUBUNIT METHYLTRANSFERASE I"/>
    <property type="match status" value="1"/>
</dbReference>
<keyword evidence="9" id="KW-1185">Reference proteome</keyword>
<dbReference type="Proteomes" id="UP000199423">
    <property type="component" value="Unassembled WGS sequence"/>
</dbReference>
<name>A0A1I7NTF5_9HYPH</name>
<evidence type="ECO:0000313" key="9">
    <source>
        <dbReference type="Proteomes" id="UP000199423"/>
    </source>
</evidence>
<organism evidence="8 9">
    <name type="scientific">Hyphomicrobium facile</name>
    <dbReference type="NCBI Taxonomy" id="51670"/>
    <lineage>
        <taxon>Bacteria</taxon>
        <taxon>Pseudomonadati</taxon>
        <taxon>Pseudomonadota</taxon>
        <taxon>Alphaproteobacteria</taxon>
        <taxon>Hyphomicrobiales</taxon>
        <taxon>Hyphomicrobiaceae</taxon>
        <taxon>Hyphomicrobium</taxon>
    </lineage>
</organism>
<dbReference type="GO" id="GO:0005737">
    <property type="term" value="C:cytoplasm"/>
    <property type="evidence" value="ECO:0007669"/>
    <property type="project" value="UniProtKB-SubCell"/>
</dbReference>
<evidence type="ECO:0000256" key="2">
    <source>
        <dbReference type="ARBA" id="ARBA00022552"/>
    </source>
</evidence>
<dbReference type="InterPro" id="IPR000878">
    <property type="entry name" value="4pyrrol_Mease"/>
</dbReference>
<dbReference type="HAMAP" id="MF_01877">
    <property type="entry name" value="16SrRNA_methyltr_I"/>
    <property type="match status" value="1"/>
</dbReference>